<comment type="caution">
    <text evidence="1">The sequence shown here is derived from an EMBL/GenBank/DDBJ whole genome shotgun (WGS) entry which is preliminary data.</text>
</comment>
<accession>A0ACA9SCX9</accession>
<keyword evidence="2" id="KW-1185">Reference proteome</keyword>
<evidence type="ECO:0000313" key="2">
    <source>
        <dbReference type="Proteomes" id="UP000789920"/>
    </source>
</evidence>
<proteinExistence type="predicted"/>
<dbReference type="Proteomes" id="UP000789920">
    <property type="component" value="Unassembled WGS sequence"/>
</dbReference>
<sequence>MVWGCVNGYNLPYLVRCPLCMNSEAYGEIIVDAVYPIIMATDDTIFQEDGARIYINLSPIENVWREVKCWIYKNRKPRNQPDLEEAVTVAWNNIVFETTLQFIDSMPDK</sequence>
<organism evidence="1 2">
    <name type="scientific">Racocetra persica</name>
    <dbReference type="NCBI Taxonomy" id="160502"/>
    <lineage>
        <taxon>Eukaryota</taxon>
        <taxon>Fungi</taxon>
        <taxon>Fungi incertae sedis</taxon>
        <taxon>Mucoromycota</taxon>
        <taxon>Glomeromycotina</taxon>
        <taxon>Glomeromycetes</taxon>
        <taxon>Diversisporales</taxon>
        <taxon>Gigasporaceae</taxon>
        <taxon>Racocetra</taxon>
    </lineage>
</organism>
<evidence type="ECO:0000313" key="1">
    <source>
        <dbReference type="EMBL" id="CAG8835857.1"/>
    </source>
</evidence>
<dbReference type="EMBL" id="CAJVQC010112958">
    <property type="protein sequence ID" value="CAG8835857.1"/>
    <property type="molecule type" value="Genomic_DNA"/>
</dbReference>
<reference evidence="1" key="1">
    <citation type="submission" date="2021-06" db="EMBL/GenBank/DDBJ databases">
        <authorList>
            <person name="Kallberg Y."/>
            <person name="Tangrot J."/>
            <person name="Rosling A."/>
        </authorList>
    </citation>
    <scope>NUCLEOTIDE SEQUENCE</scope>
    <source>
        <strain evidence="1">MA461A</strain>
    </source>
</reference>
<protein>
    <submittedName>
        <fullName evidence="1">36074_t:CDS:1</fullName>
    </submittedName>
</protein>
<name>A0ACA9SCX9_9GLOM</name>
<feature type="non-terminal residue" evidence="1">
    <location>
        <position position="109"/>
    </location>
</feature>
<gene>
    <name evidence="1" type="ORF">RPERSI_LOCUS29711</name>
</gene>